<proteinExistence type="predicted"/>
<dbReference type="EMBL" id="FPIZ01000002">
    <property type="protein sequence ID" value="SFW28153.1"/>
    <property type="molecule type" value="Genomic_DNA"/>
</dbReference>
<dbReference type="AlphaFoldDB" id="A0A1K1MYN4"/>
<evidence type="ECO:0000313" key="4">
    <source>
        <dbReference type="Proteomes" id="UP001326715"/>
    </source>
</evidence>
<dbReference type="STRING" id="1004.SAMN05661012_00994"/>
<dbReference type="InterPro" id="IPR023198">
    <property type="entry name" value="PGP-like_dom2"/>
</dbReference>
<evidence type="ECO:0000313" key="3">
    <source>
        <dbReference type="Proteomes" id="UP000183788"/>
    </source>
</evidence>
<sequence length="118" mass="13224">MHHHINVFAWDADDNLWVNETGFPGAEKQFTTMPENFRPAYLSAKELFKTEIAHMLRYGHGVKALTLPMPETALRITANTVPTAYPGKSRDVLNKPVIIQGGVETFISQITSDTICDH</sequence>
<dbReference type="RefSeq" id="WP_072357477.1">
    <property type="nucleotide sequence ID" value="NZ_CP139972.1"/>
</dbReference>
<evidence type="ECO:0000313" key="1">
    <source>
        <dbReference type="EMBL" id="SFW28153.1"/>
    </source>
</evidence>
<protein>
    <submittedName>
        <fullName evidence="1">Putative hydrolase of the HAD superfamily</fullName>
    </submittedName>
</protein>
<keyword evidence="4" id="KW-1185">Reference proteome</keyword>
<name>A0A1K1MYN4_9BACT</name>
<dbReference type="Proteomes" id="UP001326715">
    <property type="component" value="Chromosome"/>
</dbReference>
<dbReference type="EMBL" id="CP140154">
    <property type="protein sequence ID" value="WQG91287.1"/>
    <property type="molecule type" value="Genomic_DNA"/>
</dbReference>
<keyword evidence="1" id="KW-0378">Hydrolase</keyword>
<organism evidence="1 3">
    <name type="scientific">Chitinophaga sancti</name>
    <dbReference type="NCBI Taxonomy" id="1004"/>
    <lineage>
        <taxon>Bacteria</taxon>
        <taxon>Pseudomonadati</taxon>
        <taxon>Bacteroidota</taxon>
        <taxon>Chitinophagia</taxon>
        <taxon>Chitinophagales</taxon>
        <taxon>Chitinophagaceae</taxon>
        <taxon>Chitinophaga</taxon>
    </lineage>
</organism>
<dbReference type="Proteomes" id="UP000183788">
    <property type="component" value="Unassembled WGS sequence"/>
</dbReference>
<evidence type="ECO:0000313" key="2">
    <source>
        <dbReference type="EMBL" id="WQG91287.1"/>
    </source>
</evidence>
<accession>A0A1K1MYN4</accession>
<dbReference type="OrthoDB" id="6101375at2"/>
<reference evidence="1 3" key="1">
    <citation type="submission" date="2016-11" db="EMBL/GenBank/DDBJ databases">
        <authorList>
            <person name="Jaros S."/>
            <person name="Januszkiewicz K."/>
            <person name="Wedrychowicz H."/>
        </authorList>
    </citation>
    <scope>NUCLEOTIDE SEQUENCE [LARGE SCALE GENOMIC DNA]</scope>
    <source>
        <strain evidence="1 3">DSM 784</strain>
    </source>
</reference>
<gene>
    <name evidence="1" type="ORF">SAMN05661012_00994</name>
    <name evidence="2" type="ORF">SR876_07235</name>
</gene>
<reference evidence="2 4" key="2">
    <citation type="submission" date="2023-11" db="EMBL/GenBank/DDBJ databases">
        <title>MicrobeMod: A computational toolkit for identifying prokaryotic methylation and restriction-modification with nanopore sequencing.</title>
        <authorList>
            <person name="Crits-Christoph A."/>
            <person name="Kang S.C."/>
            <person name="Lee H."/>
            <person name="Ostrov N."/>
        </authorList>
    </citation>
    <scope>NUCLEOTIDE SEQUENCE [LARGE SCALE GENOMIC DNA]</scope>
    <source>
        <strain evidence="2 4">ATCC 23090</strain>
    </source>
</reference>
<dbReference type="GO" id="GO:0016787">
    <property type="term" value="F:hydrolase activity"/>
    <property type="evidence" value="ECO:0007669"/>
    <property type="project" value="UniProtKB-KW"/>
</dbReference>
<dbReference type="Gene3D" id="1.10.150.240">
    <property type="entry name" value="Putative phosphatase, domain 2"/>
    <property type="match status" value="1"/>
</dbReference>